<dbReference type="Pfam" id="PF01968">
    <property type="entry name" value="Hydantoinase_A"/>
    <property type="match status" value="1"/>
</dbReference>
<dbReference type="InterPro" id="IPR045079">
    <property type="entry name" value="Oxoprolinase-like"/>
</dbReference>
<dbReference type="InterPro" id="IPR043129">
    <property type="entry name" value="ATPase_NBD"/>
</dbReference>
<evidence type="ECO:0000313" key="5">
    <source>
        <dbReference type="EMBL" id="MFC4561684.1"/>
    </source>
</evidence>
<keyword evidence="6" id="KW-1185">Reference proteome</keyword>
<dbReference type="PANTHER" id="PTHR11365">
    <property type="entry name" value="5-OXOPROLINASE RELATED"/>
    <property type="match status" value="1"/>
</dbReference>
<evidence type="ECO:0000259" key="4">
    <source>
        <dbReference type="Pfam" id="PF19278"/>
    </source>
</evidence>
<protein>
    <submittedName>
        <fullName evidence="5">Hydantoinase/oxoprolinase family protein</fullName>
    </submittedName>
</protein>
<name>A0ABV9DTJ0_9ACTN</name>
<dbReference type="RefSeq" id="WP_378572302.1">
    <property type="nucleotide sequence ID" value="NZ_JBHSFQ010000005.1"/>
</dbReference>
<dbReference type="InterPro" id="IPR008040">
    <property type="entry name" value="Hydant_A_N"/>
</dbReference>
<dbReference type="Pfam" id="PF05378">
    <property type="entry name" value="Hydant_A_N"/>
    <property type="match status" value="1"/>
</dbReference>
<dbReference type="Pfam" id="PF19278">
    <property type="entry name" value="Hydant_A_C"/>
    <property type="match status" value="1"/>
</dbReference>
<evidence type="ECO:0000313" key="6">
    <source>
        <dbReference type="Proteomes" id="UP001595923"/>
    </source>
</evidence>
<feature type="domain" description="Hydantoinase/oxoprolinase N-terminal" evidence="3">
    <location>
        <begin position="3"/>
        <end position="180"/>
    </location>
</feature>
<proteinExistence type="predicted"/>
<sequence length="686" mass="71192">MIRIGVDVGGTFTDVTALDTGSGRFHIFKLPSTGHDQSIAVADGIRGVLGDAGRAPQDVTYLGHGTTVATNALLELKGATTALLVTGGLHDVLEIARQRRPHLYDLFADKPPVLVPRDLTFSVAERLAASGEAVVELTDAEIERVAAELAGSGAESVAICFLHSYRDPAHETRVEEALARRLPDVFVSRSSRVAPEFREYERFSTAVINSFIGPVVSRYIRRLGERVAEAGLPVGPRVIQSNGGLASTDAVAERPVTTLLSGPSAGVVGASYLAGLAGIGDLITFDMGGTSTDVCLIRGGRPASANERGLGGYPIRVPSVDVHTIGAGGGSIASVDDAGGLRVGPESAGARPGPAAYGLGGTRPTATDANVVRGRQNPESALGGAMPIDRAAAERAVATVAEGLGTGVVEAARGIGRLANSHMARAVRKVSVEAGEDPREYVLIAYGGAGPLHAAEVAAEVGMTRLLVPPNPGTLCALGLLVSDARSEFTRSFLRRAEPETLPALNEAVAGLVAEGRDWLAGEARTAQRHEVTVLADARYPRQNFELRIPLPSAELDASALASVIADFHARHEKAYGFANPDSPVQLVNLRAIAHGEVAKPAMPRVAAGPAEPKPHALLGRRDVDFGDGHGALPTPVLDRAALKAGNAFAGPAIVEQLDSTTVVPPGWSAAVDEFGNLLIEVVAHD</sequence>
<dbReference type="Proteomes" id="UP001595923">
    <property type="component" value="Unassembled WGS sequence"/>
</dbReference>
<feature type="domain" description="Acetophenone carboxylase-like C-terminal" evidence="4">
    <location>
        <begin position="504"/>
        <end position="675"/>
    </location>
</feature>
<evidence type="ECO:0000259" key="2">
    <source>
        <dbReference type="Pfam" id="PF01968"/>
    </source>
</evidence>
<dbReference type="SUPFAM" id="SSF53067">
    <property type="entry name" value="Actin-like ATPase domain"/>
    <property type="match status" value="1"/>
</dbReference>
<gene>
    <name evidence="5" type="ORF">ACFO4E_07430</name>
</gene>
<dbReference type="InterPro" id="IPR002821">
    <property type="entry name" value="Hydantoinase_A"/>
</dbReference>
<reference evidence="6" key="1">
    <citation type="journal article" date="2019" name="Int. J. Syst. Evol. Microbiol.">
        <title>The Global Catalogue of Microorganisms (GCM) 10K type strain sequencing project: providing services to taxonomists for standard genome sequencing and annotation.</title>
        <authorList>
            <consortium name="The Broad Institute Genomics Platform"/>
            <consortium name="The Broad Institute Genome Sequencing Center for Infectious Disease"/>
            <person name="Wu L."/>
            <person name="Ma J."/>
        </authorList>
    </citation>
    <scope>NUCLEOTIDE SEQUENCE [LARGE SCALE GENOMIC DNA]</scope>
    <source>
        <strain evidence="6">XZYJ18</strain>
    </source>
</reference>
<dbReference type="InterPro" id="IPR049517">
    <property type="entry name" value="ACX-like_C"/>
</dbReference>
<feature type="region of interest" description="Disordered" evidence="1">
    <location>
        <begin position="344"/>
        <end position="367"/>
    </location>
</feature>
<feature type="domain" description="Hydantoinase A/oxoprolinase" evidence="2">
    <location>
        <begin position="202"/>
        <end position="488"/>
    </location>
</feature>
<evidence type="ECO:0000259" key="3">
    <source>
        <dbReference type="Pfam" id="PF05378"/>
    </source>
</evidence>
<comment type="caution">
    <text evidence="5">The sequence shown here is derived from an EMBL/GenBank/DDBJ whole genome shotgun (WGS) entry which is preliminary data.</text>
</comment>
<accession>A0ABV9DTJ0</accession>
<evidence type="ECO:0000256" key="1">
    <source>
        <dbReference type="SAM" id="MobiDB-lite"/>
    </source>
</evidence>
<dbReference type="EMBL" id="JBHSFQ010000005">
    <property type="protein sequence ID" value="MFC4561684.1"/>
    <property type="molecule type" value="Genomic_DNA"/>
</dbReference>
<organism evidence="5 6">
    <name type="scientific">Nocardiopsis mangrovi</name>
    <dbReference type="NCBI Taxonomy" id="1179818"/>
    <lineage>
        <taxon>Bacteria</taxon>
        <taxon>Bacillati</taxon>
        <taxon>Actinomycetota</taxon>
        <taxon>Actinomycetes</taxon>
        <taxon>Streptosporangiales</taxon>
        <taxon>Nocardiopsidaceae</taxon>
        <taxon>Nocardiopsis</taxon>
    </lineage>
</organism>
<dbReference type="PANTHER" id="PTHR11365:SF23">
    <property type="entry name" value="HYPOTHETICAL 5-OXOPROLINASE (EUROFUNG)-RELATED"/>
    <property type="match status" value="1"/>
</dbReference>